<reference evidence="1" key="1">
    <citation type="submission" date="2020-02" db="EMBL/GenBank/DDBJ databases">
        <authorList>
            <person name="Meier V. D."/>
        </authorList>
    </citation>
    <scope>NUCLEOTIDE SEQUENCE</scope>
    <source>
        <strain evidence="1">AVDCRST_MAG02</strain>
    </source>
</reference>
<dbReference type="AlphaFoldDB" id="A0A6J4RBG8"/>
<dbReference type="EMBL" id="CADCVH010000102">
    <property type="protein sequence ID" value="CAA9469465.1"/>
    <property type="molecule type" value="Genomic_DNA"/>
</dbReference>
<evidence type="ECO:0000313" key="1">
    <source>
        <dbReference type="EMBL" id="CAA9469465.1"/>
    </source>
</evidence>
<organism evidence="1">
    <name type="scientific">uncultured Rubrobacteraceae bacterium</name>
    <dbReference type="NCBI Taxonomy" id="349277"/>
    <lineage>
        <taxon>Bacteria</taxon>
        <taxon>Bacillati</taxon>
        <taxon>Actinomycetota</taxon>
        <taxon>Rubrobacteria</taxon>
        <taxon>Rubrobacterales</taxon>
        <taxon>Rubrobacteraceae</taxon>
        <taxon>environmental samples</taxon>
    </lineage>
</organism>
<gene>
    <name evidence="1" type="ORF">AVDCRST_MAG02-3943</name>
</gene>
<accession>A0A6J4RBG8</accession>
<name>A0A6J4RBG8_9ACTN</name>
<protein>
    <submittedName>
        <fullName evidence="1">Uncharacterized protein</fullName>
    </submittedName>
</protein>
<sequence>MVPGYIDVAAAGVLAAGLLAEACRSGTGDDLRLETVRGLAEDLGRRLAPPDEAAEGGTPDSPVEAALACADLATLAVCNVPGLPEGVRPLGAAATHLAAGATHALLALQRHEEPQDAHAENIWRDARSAGWKADLAVRQLGEMA</sequence>
<proteinExistence type="predicted"/>